<feature type="region of interest" description="Disordered" evidence="1">
    <location>
        <begin position="119"/>
        <end position="155"/>
    </location>
</feature>
<protein>
    <submittedName>
        <fullName evidence="2">Uncharacterized protein</fullName>
    </submittedName>
</protein>
<feature type="compositionally biased region" description="Low complexity" evidence="1">
    <location>
        <begin position="197"/>
        <end position="210"/>
    </location>
</feature>
<feature type="compositionally biased region" description="Polar residues" evidence="1">
    <location>
        <begin position="184"/>
        <end position="196"/>
    </location>
</feature>
<dbReference type="GeneID" id="37271872"/>
<feature type="compositionally biased region" description="Basic and acidic residues" evidence="1">
    <location>
        <begin position="544"/>
        <end position="556"/>
    </location>
</feature>
<feature type="region of interest" description="Disordered" evidence="1">
    <location>
        <begin position="851"/>
        <end position="875"/>
    </location>
</feature>
<feature type="compositionally biased region" description="Basic and acidic residues" evidence="1">
    <location>
        <begin position="798"/>
        <end position="822"/>
    </location>
</feature>
<gene>
    <name evidence="2" type="ORF">FA09DRAFT_340548</name>
</gene>
<sequence length="1103" mass="114516">MAGSSAAPGPALSPSSSAAAAAGPPSSAPSGLARFFSTRRSRAAAAAVAAGPSAGPSAHGRSASVHAEPSSSHYDAIPVQHITRATDYAAAASTAPLPRPSHKGSRSVPLIELPLRSPPGLSSAASAAASPASLGATSPAHASSPRHPHHARSRTNSLAGRLGALFVGSDEPAPVAAHEPATATPRSDSHATATPWSDSHASDAPASHASVRSQSSTGVAALSQRVRRMSLGRRAHTSSGSAPPFSGSSQVPQPTPATAPLRQSARMGGPARKLSLRLRNGRGPSPPRTPEIEAWKPHRRVDNEQGQEIAVLARSPESELRVQAAPAMPAWRRPPPPRFLDTPDLAGPMDPKALLHEAGILSDQSSTRTSLESKSRAQSRRSTAARTAEHHGAATGEPNAGVPSRTELLDATGLADGLGLGIEHGLDVQQPHAARVVESGAALGSPRLAPVDLALQLPDANTSYLSVPLDSPLDLTRRPYSLISTDDGVDTPIIGLRRLVVSTTEGAADEELFFRPPTARSASPCLEKKSSTDVLEPPLPFDAEQFREQWEKRSSQIDRSSSPPMSPRDSVVAPSLHSKRASTAASKRFSAHGSEAGATDVSALGAEVSHARRMAAVPMGTARVAEWTRRTRRNSNPTLGDGSQATAQLSRSLSLSKACPPLPAQLTQEALAEAARLGKAPSKRIRRSKSSPMDSNLNVLWGSAAAVPPLLPLAGIPSQAHAPKSPKRRLARLPAATPSPARTLRPSRSGNLQAAAAADDADAAAPDVDASHTAALSSVRTSPHARTRPSYATSEEAALARRREQAEREKRRAERERQREEKRLAAYASKKLNDPLLATRLALVGLAEGDGEVRSPTRKQSGEEPRADTKAPSKDWALREEPFRGVSISSGPYTSRAVQLALAPPARRVSDVAAAAAAPRTLSPAPSSVPPLDSRSSFYTAASGVSDEEDEASTVLGLDPLRSTSAAAPPSAVDDRTSLATTPEGLAALEWPVPPSRSQHAQTSDDGTLLARPGLRISGGTELNAWPGAASPPSVASRASPQMLSLAGITRPISGRLVASPERGAPRLVAAPHHLLASPALRSERASVASMTSAPGTPVLRDG</sequence>
<accession>A0A316Z733</accession>
<feature type="compositionally biased region" description="Basic residues" evidence="1">
    <location>
        <begin position="225"/>
        <end position="236"/>
    </location>
</feature>
<feature type="compositionally biased region" description="Low complexity" evidence="1">
    <location>
        <begin position="1"/>
        <end position="36"/>
    </location>
</feature>
<feature type="region of interest" description="Disordered" evidence="1">
    <location>
        <begin position="628"/>
        <end position="654"/>
    </location>
</feature>
<feature type="compositionally biased region" description="Low complexity" evidence="1">
    <location>
        <begin position="754"/>
        <end position="768"/>
    </location>
</feature>
<evidence type="ECO:0000256" key="1">
    <source>
        <dbReference type="SAM" id="MobiDB-lite"/>
    </source>
</evidence>
<feature type="compositionally biased region" description="Polar residues" evidence="1">
    <location>
        <begin position="634"/>
        <end position="654"/>
    </location>
</feature>
<feature type="compositionally biased region" description="Polar residues" evidence="1">
    <location>
        <begin position="362"/>
        <end position="372"/>
    </location>
</feature>
<reference evidence="2 3" key="1">
    <citation type="journal article" date="2018" name="Mol. Biol. Evol.">
        <title>Broad Genomic Sampling Reveals a Smut Pathogenic Ancestry of the Fungal Clade Ustilaginomycotina.</title>
        <authorList>
            <person name="Kijpornyongpan T."/>
            <person name="Mondo S.J."/>
            <person name="Barry K."/>
            <person name="Sandor L."/>
            <person name="Lee J."/>
            <person name="Lipzen A."/>
            <person name="Pangilinan J."/>
            <person name="LaButti K."/>
            <person name="Hainaut M."/>
            <person name="Henrissat B."/>
            <person name="Grigoriev I.V."/>
            <person name="Spatafora J.W."/>
            <person name="Aime M.C."/>
        </authorList>
    </citation>
    <scope>NUCLEOTIDE SEQUENCE [LARGE SCALE GENOMIC DNA]</scope>
    <source>
        <strain evidence="2 3">MCA 4186</strain>
    </source>
</reference>
<feature type="region of interest" description="Disordered" evidence="1">
    <location>
        <begin position="520"/>
        <end position="598"/>
    </location>
</feature>
<feature type="region of interest" description="Disordered" evidence="1">
    <location>
        <begin position="359"/>
        <end position="404"/>
    </location>
</feature>
<feature type="region of interest" description="Disordered" evidence="1">
    <location>
        <begin position="676"/>
        <end position="695"/>
    </location>
</feature>
<proteinExistence type="predicted"/>
<feature type="compositionally biased region" description="Basic residues" evidence="1">
    <location>
        <begin position="144"/>
        <end position="153"/>
    </location>
</feature>
<feature type="compositionally biased region" description="Polar residues" evidence="1">
    <location>
        <begin position="996"/>
        <end position="1006"/>
    </location>
</feature>
<feature type="compositionally biased region" description="Low complexity" evidence="1">
    <location>
        <begin position="558"/>
        <end position="570"/>
    </location>
</feature>
<dbReference type="AlphaFoldDB" id="A0A316Z733"/>
<evidence type="ECO:0000313" key="2">
    <source>
        <dbReference type="EMBL" id="PWN95973.1"/>
    </source>
</evidence>
<feature type="compositionally biased region" description="Low complexity" evidence="1">
    <location>
        <begin position="43"/>
        <end position="64"/>
    </location>
</feature>
<feature type="region of interest" description="Disordered" evidence="1">
    <location>
        <begin position="1"/>
        <end position="78"/>
    </location>
</feature>
<feature type="compositionally biased region" description="Low complexity" evidence="1">
    <location>
        <begin position="119"/>
        <end position="143"/>
    </location>
</feature>
<feature type="region of interest" description="Disordered" evidence="1">
    <location>
        <begin position="1082"/>
        <end position="1103"/>
    </location>
</feature>
<feature type="region of interest" description="Disordered" evidence="1">
    <location>
        <begin position="718"/>
        <end position="822"/>
    </location>
</feature>
<evidence type="ECO:0000313" key="3">
    <source>
        <dbReference type="Proteomes" id="UP000245946"/>
    </source>
</evidence>
<dbReference type="EMBL" id="KZ819301">
    <property type="protein sequence ID" value="PWN95973.1"/>
    <property type="molecule type" value="Genomic_DNA"/>
</dbReference>
<keyword evidence="3" id="KW-1185">Reference proteome</keyword>
<organism evidence="2 3">
    <name type="scientific">Tilletiopsis washingtonensis</name>
    <dbReference type="NCBI Taxonomy" id="58919"/>
    <lineage>
        <taxon>Eukaryota</taxon>
        <taxon>Fungi</taxon>
        <taxon>Dikarya</taxon>
        <taxon>Basidiomycota</taxon>
        <taxon>Ustilaginomycotina</taxon>
        <taxon>Exobasidiomycetes</taxon>
        <taxon>Entylomatales</taxon>
        <taxon>Entylomatales incertae sedis</taxon>
        <taxon>Tilletiopsis</taxon>
    </lineage>
</organism>
<name>A0A316Z733_9BASI</name>
<feature type="region of interest" description="Disordered" evidence="1">
    <location>
        <begin position="941"/>
        <end position="1015"/>
    </location>
</feature>
<feature type="region of interest" description="Disordered" evidence="1">
    <location>
        <begin position="169"/>
        <end position="292"/>
    </location>
</feature>
<feature type="compositionally biased region" description="Low complexity" evidence="1">
    <location>
        <begin position="238"/>
        <end position="249"/>
    </location>
</feature>
<dbReference type="RefSeq" id="XP_025596252.1">
    <property type="nucleotide sequence ID" value="XM_025744328.1"/>
</dbReference>
<dbReference type="Proteomes" id="UP000245946">
    <property type="component" value="Unassembled WGS sequence"/>
</dbReference>
<dbReference type="OrthoDB" id="10335660at2759"/>